<sequence>NPSTSKLYQKLIQSCKYFFAKNPIIVLSCLHFKSDGWKTCSKICNLVKEYGYKFGFEKITTKFWITDTLIELNETVTLPCSIISKLYQCNVQKCFLYQRSLTFDQLLFFASSATQCILAECTVTDGKNSNVPLETIVANLPKLKTTQKNFFLWLEFSVAISDVYLARLEAVVDDILATSSSFNYIFPLIHARNLNPEKQRALLNRFKEHDHLWEPLNWL</sequence>
<evidence type="ECO:0000313" key="1">
    <source>
        <dbReference type="Proteomes" id="UP000887579"/>
    </source>
</evidence>
<evidence type="ECO:0000313" key="2">
    <source>
        <dbReference type="WBParaSite" id="ES5_v2.g22587.t1"/>
    </source>
</evidence>
<dbReference type="WBParaSite" id="ES5_v2.g22587.t1">
    <property type="protein sequence ID" value="ES5_v2.g22587.t1"/>
    <property type="gene ID" value="ES5_v2.g22587"/>
</dbReference>
<dbReference type="Proteomes" id="UP000887579">
    <property type="component" value="Unplaced"/>
</dbReference>
<proteinExistence type="predicted"/>
<accession>A0AC34FZ55</accession>
<organism evidence="1 2">
    <name type="scientific">Panagrolaimus sp. ES5</name>
    <dbReference type="NCBI Taxonomy" id="591445"/>
    <lineage>
        <taxon>Eukaryota</taxon>
        <taxon>Metazoa</taxon>
        <taxon>Ecdysozoa</taxon>
        <taxon>Nematoda</taxon>
        <taxon>Chromadorea</taxon>
        <taxon>Rhabditida</taxon>
        <taxon>Tylenchina</taxon>
        <taxon>Panagrolaimomorpha</taxon>
        <taxon>Panagrolaimoidea</taxon>
        <taxon>Panagrolaimidae</taxon>
        <taxon>Panagrolaimus</taxon>
    </lineage>
</organism>
<name>A0AC34FZ55_9BILA</name>
<reference evidence="2" key="1">
    <citation type="submission" date="2022-11" db="UniProtKB">
        <authorList>
            <consortium name="WormBaseParasite"/>
        </authorList>
    </citation>
    <scope>IDENTIFICATION</scope>
</reference>
<protein>
    <submittedName>
        <fullName evidence="2">Uncharacterized protein</fullName>
    </submittedName>
</protein>